<dbReference type="PANTHER" id="PTHR40088">
    <property type="entry name" value="PECTATE LYASE (EUROFUNG)"/>
    <property type="match status" value="1"/>
</dbReference>
<dbReference type="PROSITE" id="PS51257">
    <property type="entry name" value="PROKAR_LIPOPROTEIN"/>
    <property type="match status" value="1"/>
</dbReference>
<dbReference type="InterPro" id="IPR053868">
    <property type="entry name" value="Pel9A-like_beta_helix"/>
</dbReference>
<evidence type="ECO:0000256" key="3">
    <source>
        <dbReference type="ARBA" id="ARBA00022525"/>
    </source>
</evidence>
<feature type="signal peptide" evidence="9">
    <location>
        <begin position="1"/>
        <end position="28"/>
    </location>
</feature>
<dbReference type="Proteomes" id="UP000198412">
    <property type="component" value="Unassembled WGS sequence"/>
</dbReference>
<proteinExistence type="inferred from homology"/>
<dbReference type="InterPro" id="IPR052052">
    <property type="entry name" value="Polysaccharide_Lyase_9"/>
</dbReference>
<keyword evidence="6" id="KW-0106">Calcium</keyword>
<dbReference type="GO" id="GO:0046872">
    <property type="term" value="F:metal ion binding"/>
    <property type="evidence" value="ECO:0007669"/>
    <property type="project" value="UniProtKB-KW"/>
</dbReference>
<evidence type="ECO:0000256" key="4">
    <source>
        <dbReference type="ARBA" id="ARBA00022723"/>
    </source>
</evidence>
<evidence type="ECO:0000313" key="12">
    <source>
        <dbReference type="Proteomes" id="UP000198412"/>
    </source>
</evidence>
<sequence>MKTIKYLLNTKVLLVFIASILIFSCSDEEEGVPTYETTPGQAVLLLPSHNQECEQGEVVENKADVTFSWEESADTERYNITVVNLVTKDITLNVGLTSNTTTIKLLRGYPYSWVVTSRNSGDVVTTSEVWKFYVTGDGVANSIPFPATLASPLSGATVKPVDGKVILEWESEATDVDGDELTFTIFADTVDGNQEPIEEWQNLTETSLEISVEDDTIYYWHIEVSDGVNTSISSVYTFRTGDYDSSAIDGTVVSTSQEVLAAIASAKPGEKIYIHGGDYIFDSTIDFDNSGSTGNVISLLVYPGDESRPKFDFSSMSENSSNRGIQLKGSFWYIKGIDVFGAGDNGMYIQGNNNIIEFCTFSENHDTGLQIGNGAANNTVLNCDSFYNADSTLENADGFACKLDAGTGNKFIGCRAWQNLDDGWDGYLRGADNISTIYENCWAFKNGLLKSGAVGAGDGNGFKTGGSDDKSLKHNAVYKNCISAGNTHDGFDHNSNRGDVTMYNCSAYSNGNNISFGTGNIANSLTIKNTASLAGGSSDSFEATTTDIANNSWQNNISIASDDFVSLDMDLLSSPRNVDGSLPSIDFMKLATGSDLIDAGVDVGIEFTGSAPDIGAFEK</sequence>
<dbReference type="AlphaFoldDB" id="A0A238V9N5"/>
<dbReference type="Pfam" id="PF22842">
    <property type="entry name" value="Pel9A-like_beta_helix"/>
    <property type="match status" value="1"/>
</dbReference>
<dbReference type="InterPro" id="IPR012334">
    <property type="entry name" value="Pectin_lyas_fold"/>
</dbReference>
<feature type="chain" id="PRO_5012014507" evidence="9">
    <location>
        <begin position="29"/>
        <end position="619"/>
    </location>
</feature>
<keyword evidence="12" id="KW-1185">Reference proteome</keyword>
<dbReference type="PANTHER" id="PTHR40088:SF1">
    <property type="entry name" value="PECTATE LYASE PEL9"/>
    <property type="match status" value="1"/>
</dbReference>
<dbReference type="InterPro" id="IPR011050">
    <property type="entry name" value="Pectin_lyase_fold/virulence"/>
</dbReference>
<evidence type="ECO:0000313" key="11">
    <source>
        <dbReference type="EMBL" id="SNR30928.1"/>
    </source>
</evidence>
<evidence type="ECO:0000256" key="5">
    <source>
        <dbReference type="ARBA" id="ARBA00022729"/>
    </source>
</evidence>
<comment type="similarity">
    <text evidence="8">Belongs to the polysaccharide lyase 9 family.</text>
</comment>
<feature type="domain" description="Pel9A-like right handed beta-helix region" evidence="10">
    <location>
        <begin position="281"/>
        <end position="467"/>
    </location>
</feature>
<accession>A0A238V9N5</accession>
<evidence type="ECO:0000256" key="9">
    <source>
        <dbReference type="SAM" id="SignalP"/>
    </source>
</evidence>
<keyword evidence="3" id="KW-0964">Secreted</keyword>
<dbReference type="GO" id="GO:0005576">
    <property type="term" value="C:extracellular region"/>
    <property type="evidence" value="ECO:0007669"/>
    <property type="project" value="UniProtKB-SubCell"/>
</dbReference>
<evidence type="ECO:0000256" key="1">
    <source>
        <dbReference type="ARBA" id="ARBA00001913"/>
    </source>
</evidence>
<dbReference type="GO" id="GO:0016837">
    <property type="term" value="F:carbon-oxygen lyase activity, acting on polysaccharides"/>
    <property type="evidence" value="ECO:0007669"/>
    <property type="project" value="TreeGrafter"/>
</dbReference>
<protein>
    <submittedName>
        <fullName evidence="11">Right handed beta helix region</fullName>
    </submittedName>
</protein>
<keyword evidence="4" id="KW-0479">Metal-binding</keyword>
<evidence type="ECO:0000256" key="8">
    <source>
        <dbReference type="ARBA" id="ARBA00038263"/>
    </source>
</evidence>
<dbReference type="SUPFAM" id="SSF51126">
    <property type="entry name" value="Pectin lyase-like"/>
    <property type="match status" value="1"/>
</dbReference>
<keyword evidence="7" id="KW-0456">Lyase</keyword>
<organism evidence="11 12">
    <name type="scientific">Lutibacter flavus</name>
    <dbReference type="NCBI Taxonomy" id="691689"/>
    <lineage>
        <taxon>Bacteria</taxon>
        <taxon>Pseudomonadati</taxon>
        <taxon>Bacteroidota</taxon>
        <taxon>Flavobacteriia</taxon>
        <taxon>Flavobacteriales</taxon>
        <taxon>Flavobacteriaceae</taxon>
        <taxon>Lutibacter</taxon>
    </lineage>
</organism>
<comment type="cofactor">
    <cofactor evidence="1">
        <name>Ca(2+)</name>
        <dbReference type="ChEBI" id="CHEBI:29108"/>
    </cofactor>
</comment>
<dbReference type="RefSeq" id="WP_089376515.1">
    <property type="nucleotide sequence ID" value="NZ_FZNX01000001.1"/>
</dbReference>
<evidence type="ECO:0000256" key="2">
    <source>
        <dbReference type="ARBA" id="ARBA00004613"/>
    </source>
</evidence>
<dbReference type="EMBL" id="FZNX01000001">
    <property type="protein sequence ID" value="SNR30928.1"/>
    <property type="molecule type" value="Genomic_DNA"/>
</dbReference>
<gene>
    <name evidence="11" type="ORF">SAMN04488111_0138</name>
</gene>
<keyword evidence="5 9" id="KW-0732">Signal</keyword>
<name>A0A238V9N5_9FLAO</name>
<evidence type="ECO:0000259" key="10">
    <source>
        <dbReference type="Pfam" id="PF22842"/>
    </source>
</evidence>
<evidence type="ECO:0000256" key="6">
    <source>
        <dbReference type="ARBA" id="ARBA00022837"/>
    </source>
</evidence>
<comment type="subcellular location">
    <subcellularLocation>
        <location evidence="2">Secreted</location>
    </subcellularLocation>
</comment>
<evidence type="ECO:0000256" key="7">
    <source>
        <dbReference type="ARBA" id="ARBA00023239"/>
    </source>
</evidence>
<dbReference type="Gene3D" id="2.160.20.10">
    <property type="entry name" value="Single-stranded right-handed beta-helix, Pectin lyase-like"/>
    <property type="match status" value="1"/>
</dbReference>
<dbReference type="OrthoDB" id="8660908at2"/>
<reference evidence="12" key="1">
    <citation type="submission" date="2017-06" db="EMBL/GenBank/DDBJ databases">
        <authorList>
            <person name="Varghese N."/>
            <person name="Submissions S."/>
        </authorList>
    </citation>
    <scope>NUCLEOTIDE SEQUENCE [LARGE SCALE GENOMIC DNA]</scope>
    <source>
        <strain evidence="12">DSM 27993</strain>
    </source>
</reference>